<dbReference type="PROSITE" id="PS00239">
    <property type="entry name" value="RECEPTOR_TYR_KIN_II"/>
    <property type="match status" value="1"/>
</dbReference>
<keyword evidence="11" id="KW-0472">Membrane</keyword>
<feature type="compositionally biased region" description="Basic and acidic residues" evidence="16">
    <location>
        <begin position="2278"/>
        <end position="2289"/>
    </location>
</feature>
<evidence type="ECO:0000256" key="9">
    <source>
        <dbReference type="ARBA" id="ARBA00022840"/>
    </source>
</evidence>
<keyword evidence="4" id="KW-0808">Transferase</keyword>
<dbReference type="InterPro" id="IPR013783">
    <property type="entry name" value="Ig-like_fold"/>
</dbReference>
<evidence type="ECO:0000256" key="13">
    <source>
        <dbReference type="ARBA" id="ARBA00023170"/>
    </source>
</evidence>
<dbReference type="InterPro" id="IPR008266">
    <property type="entry name" value="Tyr_kinase_AS"/>
</dbReference>
<organism evidence="20">
    <name type="scientific">Camponotus floridanus</name>
    <name type="common">Florida carpenter ant</name>
    <dbReference type="NCBI Taxonomy" id="104421"/>
    <lineage>
        <taxon>Eukaryota</taxon>
        <taxon>Metazoa</taxon>
        <taxon>Ecdysozoa</taxon>
        <taxon>Arthropoda</taxon>
        <taxon>Hexapoda</taxon>
        <taxon>Insecta</taxon>
        <taxon>Pterygota</taxon>
        <taxon>Neoptera</taxon>
        <taxon>Endopterygota</taxon>
        <taxon>Hymenoptera</taxon>
        <taxon>Apocrita</taxon>
        <taxon>Aculeata</taxon>
        <taxon>Formicoidea</taxon>
        <taxon>Formicidae</taxon>
        <taxon>Formicinae</taxon>
        <taxon>Camponotus</taxon>
    </lineage>
</organism>
<evidence type="ECO:0000259" key="17">
    <source>
        <dbReference type="PROSITE" id="PS50011"/>
    </source>
</evidence>
<dbReference type="PANTHER" id="PTHR24416:SF527">
    <property type="entry name" value="PROTO-ONCOGENE TYROSINE-PROTEIN KINASE ROS"/>
    <property type="match status" value="1"/>
</dbReference>
<evidence type="ECO:0000256" key="2">
    <source>
        <dbReference type="ARBA" id="ARBA00011902"/>
    </source>
</evidence>
<dbReference type="CDD" id="cd00063">
    <property type="entry name" value="FN3"/>
    <property type="match status" value="7"/>
</dbReference>
<evidence type="ECO:0000259" key="18">
    <source>
        <dbReference type="PROSITE" id="PS50853"/>
    </source>
</evidence>
<accession>E2B119</accession>
<evidence type="ECO:0000256" key="15">
    <source>
        <dbReference type="ARBA" id="ARBA00051243"/>
    </source>
</evidence>
<dbReference type="OrthoDB" id="65481at2759"/>
<feature type="compositionally biased region" description="Polar residues" evidence="16">
    <location>
        <begin position="2302"/>
        <end position="2312"/>
    </location>
</feature>
<dbReference type="Pfam" id="PF07714">
    <property type="entry name" value="PK_Tyr_Ser-Thr"/>
    <property type="match status" value="1"/>
</dbReference>
<evidence type="ECO:0000256" key="14">
    <source>
        <dbReference type="ARBA" id="ARBA00023180"/>
    </source>
</evidence>
<evidence type="ECO:0000256" key="8">
    <source>
        <dbReference type="ARBA" id="ARBA00022777"/>
    </source>
</evidence>
<feature type="domain" description="Fibronectin type-III" evidence="18">
    <location>
        <begin position="1708"/>
        <end position="1810"/>
    </location>
</feature>
<dbReference type="PROSITE" id="PS50011">
    <property type="entry name" value="PROTEIN_KINASE_DOM"/>
    <property type="match status" value="1"/>
</dbReference>
<dbReference type="InterPro" id="IPR011042">
    <property type="entry name" value="6-blade_b-propeller_TolB-like"/>
</dbReference>
<feature type="domain" description="Protein kinase" evidence="17">
    <location>
        <begin position="1786"/>
        <end position="2090"/>
    </location>
</feature>
<dbReference type="InterPro" id="IPR036116">
    <property type="entry name" value="FN3_sf"/>
</dbReference>
<feature type="domain" description="Fibronectin type-III" evidence="18">
    <location>
        <begin position="491"/>
        <end position="590"/>
    </location>
</feature>
<dbReference type="GO" id="GO:0032006">
    <property type="term" value="P:regulation of TOR signaling"/>
    <property type="evidence" value="ECO:0007669"/>
    <property type="project" value="TreeGrafter"/>
</dbReference>
<evidence type="ECO:0000256" key="16">
    <source>
        <dbReference type="SAM" id="MobiDB-lite"/>
    </source>
</evidence>
<feature type="domain" description="Fibronectin type-III" evidence="18">
    <location>
        <begin position="115"/>
        <end position="205"/>
    </location>
</feature>
<gene>
    <name evidence="19" type="ORF">EAG_15122</name>
</gene>
<protein>
    <recommendedName>
        <fullName evidence="2">receptor protein-tyrosine kinase</fullName>
        <ecNumber evidence="2">2.7.10.1</ecNumber>
    </recommendedName>
</protein>
<evidence type="ECO:0000256" key="10">
    <source>
        <dbReference type="ARBA" id="ARBA00022989"/>
    </source>
</evidence>
<feature type="region of interest" description="Disordered" evidence="16">
    <location>
        <begin position="2274"/>
        <end position="2312"/>
    </location>
</feature>
<evidence type="ECO:0000256" key="11">
    <source>
        <dbReference type="ARBA" id="ARBA00023136"/>
    </source>
</evidence>
<evidence type="ECO:0000313" key="20">
    <source>
        <dbReference type="Proteomes" id="UP000000311"/>
    </source>
</evidence>
<dbReference type="InterPro" id="IPR000033">
    <property type="entry name" value="LDLR_classB_rpt"/>
</dbReference>
<feature type="compositionally biased region" description="Basic and acidic residues" evidence="16">
    <location>
        <begin position="2203"/>
        <end position="2226"/>
    </location>
</feature>
<dbReference type="PANTHER" id="PTHR24416">
    <property type="entry name" value="TYROSINE-PROTEIN KINASE RECEPTOR"/>
    <property type="match status" value="1"/>
</dbReference>
<dbReference type="PRINTS" id="PR00109">
    <property type="entry name" value="TYRKINASE"/>
</dbReference>
<keyword evidence="5" id="KW-0812">Transmembrane</keyword>
<dbReference type="InParanoid" id="E2B119"/>
<keyword evidence="8 19" id="KW-0418">Kinase</keyword>
<evidence type="ECO:0000256" key="5">
    <source>
        <dbReference type="ARBA" id="ARBA00022692"/>
    </source>
</evidence>
<dbReference type="STRING" id="104421.E2B119"/>
<dbReference type="InterPro" id="IPR011009">
    <property type="entry name" value="Kinase-like_dom_sf"/>
</dbReference>
<dbReference type="Gene3D" id="2.60.40.10">
    <property type="entry name" value="Immunoglobulins"/>
    <property type="match status" value="7"/>
</dbReference>
<keyword evidence="10" id="KW-1133">Transmembrane helix</keyword>
<dbReference type="FunFam" id="1.10.510.10:FF:000341">
    <property type="entry name" value="Tyrosine-protein kinase receptor"/>
    <property type="match status" value="1"/>
</dbReference>
<evidence type="ECO:0000256" key="6">
    <source>
        <dbReference type="ARBA" id="ARBA00022737"/>
    </source>
</evidence>
<dbReference type="InterPro" id="IPR000719">
    <property type="entry name" value="Prot_kinase_dom"/>
</dbReference>
<dbReference type="InterPro" id="IPR003961">
    <property type="entry name" value="FN3_dom"/>
</dbReference>
<feature type="domain" description="Fibronectin type-III" evidence="18">
    <location>
        <begin position="7"/>
        <end position="109"/>
    </location>
</feature>
<dbReference type="SMART" id="SM00135">
    <property type="entry name" value="LY"/>
    <property type="match status" value="4"/>
</dbReference>
<dbReference type="Pfam" id="PF00041">
    <property type="entry name" value="fn3"/>
    <property type="match status" value="3"/>
</dbReference>
<dbReference type="InterPro" id="IPR050122">
    <property type="entry name" value="RTK"/>
</dbReference>
<proteinExistence type="predicted"/>
<dbReference type="Proteomes" id="UP000000311">
    <property type="component" value="Unassembled WGS sequence"/>
</dbReference>
<evidence type="ECO:0000256" key="7">
    <source>
        <dbReference type="ARBA" id="ARBA00022741"/>
    </source>
</evidence>
<dbReference type="OMA" id="RDYWHLQ"/>
<comment type="catalytic activity">
    <reaction evidence="15">
        <text>L-tyrosyl-[protein] + ATP = O-phospho-L-tyrosyl-[protein] + ADP + H(+)</text>
        <dbReference type="Rhea" id="RHEA:10596"/>
        <dbReference type="Rhea" id="RHEA-COMP:10136"/>
        <dbReference type="Rhea" id="RHEA-COMP:20101"/>
        <dbReference type="ChEBI" id="CHEBI:15378"/>
        <dbReference type="ChEBI" id="CHEBI:30616"/>
        <dbReference type="ChEBI" id="CHEBI:46858"/>
        <dbReference type="ChEBI" id="CHEBI:61978"/>
        <dbReference type="ChEBI" id="CHEBI:456216"/>
        <dbReference type="EC" id="2.7.10.1"/>
    </reaction>
</comment>
<evidence type="ECO:0000256" key="3">
    <source>
        <dbReference type="ARBA" id="ARBA00022553"/>
    </source>
</evidence>
<dbReference type="GO" id="GO:0005886">
    <property type="term" value="C:plasma membrane"/>
    <property type="evidence" value="ECO:0007669"/>
    <property type="project" value="TreeGrafter"/>
</dbReference>
<evidence type="ECO:0000256" key="12">
    <source>
        <dbReference type="ARBA" id="ARBA00023137"/>
    </source>
</evidence>
<keyword evidence="14" id="KW-0325">Glycoprotein</keyword>
<dbReference type="GO" id="GO:0005524">
    <property type="term" value="F:ATP binding"/>
    <property type="evidence" value="ECO:0007669"/>
    <property type="project" value="UniProtKB-KW"/>
</dbReference>
<dbReference type="SUPFAM" id="SSF63825">
    <property type="entry name" value="YWTD domain"/>
    <property type="match status" value="3"/>
</dbReference>
<dbReference type="SUPFAM" id="SSF49265">
    <property type="entry name" value="Fibronectin type III"/>
    <property type="match status" value="5"/>
</dbReference>
<dbReference type="FunCoup" id="E2B119">
    <property type="interactions" value="63"/>
</dbReference>
<dbReference type="SMART" id="SM00219">
    <property type="entry name" value="TyrKc"/>
    <property type="match status" value="1"/>
</dbReference>
<dbReference type="Gene3D" id="3.30.200.20">
    <property type="entry name" value="Phosphorylase Kinase, domain 1"/>
    <property type="match status" value="1"/>
</dbReference>
<dbReference type="GO" id="GO:0004714">
    <property type="term" value="F:transmembrane receptor protein tyrosine kinase activity"/>
    <property type="evidence" value="ECO:0007669"/>
    <property type="project" value="UniProtKB-EC"/>
</dbReference>
<dbReference type="InterPro" id="IPR020635">
    <property type="entry name" value="Tyr_kinase_cat_dom"/>
</dbReference>
<keyword evidence="9" id="KW-0067">ATP-binding</keyword>
<dbReference type="Gene3D" id="1.10.510.10">
    <property type="entry name" value="Transferase(Phosphotransferase) domain 1"/>
    <property type="match status" value="1"/>
</dbReference>
<feature type="compositionally biased region" description="Low complexity" evidence="16">
    <location>
        <begin position="2291"/>
        <end position="2301"/>
    </location>
</feature>
<feature type="region of interest" description="Disordered" evidence="16">
    <location>
        <begin position="2203"/>
        <end position="2229"/>
    </location>
</feature>
<dbReference type="Gene3D" id="2.120.10.30">
    <property type="entry name" value="TolB, C-terminal domain"/>
    <property type="match status" value="3"/>
</dbReference>
<evidence type="ECO:0000256" key="4">
    <source>
        <dbReference type="ARBA" id="ARBA00022679"/>
    </source>
</evidence>
<keyword evidence="6" id="KW-0677">Repeat</keyword>
<dbReference type="EC" id="2.7.10.1" evidence="2"/>
<sequence length="2405" mass="273261">MDTEIGTPSAPALVADSLTATSLSLEWKSGIDKRAGGISYLVQWRYEELAGTWQYCRNQSWGEGDQILVENLQPYTKYRFRVAMLLKSSQHNPEPIVSAPSVVILTCPAGLPTSAPVIVRTTAVDSYRVSISWEPGPFSNGPILSYVLRLQGAEHKMLKDVPVNDSHYMFQNLEARKNYSISVTMRNGVGEGPAATVYISTTPEPTFKNTQQPILILGEEHKVTMQSANMLDPASVIYKTKSTIRGVAIHVAFAQLYVSTSTGYVYRTSIIERSEPEVILSPGRVNFKPLSLSVDWLNLHLYVLGEVKHATTTVWQIVRCNLDGKGLIVAKAGFLTQPSQIEVDPYNGYIFWVVKEGLFKLDLADISNGVKHEVQPYLILKDGNLGAFTVDHMNFRLLVAHHRNNTVIALPFYGRDYFDQRPNIQTPIFNHVVSLAMANGLFYWTNGANVLTEGYHHEQKKYFHNFYLDRSDTNFISVNVLMNASQPIPVPVNPPTGVQAVLGAEKAKISWQAPHLLGSQGKGAYQNWSYELEIIDESTGETIHQKDIVGLSHTVYHLREKSKYSIKAAAYTNAGRGPWSAEFRGRTLTDGSHASILWSSNEGLLRSDVTGENIDTLISKTNLRESESEFHIVDVSWYKDVLYIVGNNSALYCYNVSTHQLTRLITHSVGSVAVDWLSKKLYWANPKQQIITRANLNGSQQEPMILAIVKELMIDSLEAYLYWSTGHAVEVARLNGQNRRYYHSDEIFNGKQVMGLTLDTENRYVYWIVRSYESGSIVYRAPTSERIPMNHQIVPEKVSVLKDPNVQGPVCYFSEHLLWLQDGTNAVIGDLSGQNTAVINGITLSGLHMVAVMDPALHQYPKNLTSETVMVSPNAVDINSIRVEGTWRNFNISWDPVENINYGTVFYEVKFADYINTNSNPEITNETTIPYNNSDQILPYSVLEVTVKAFTYWESAHNSRKILKSPESMPTQPMFPRAFVDKEFHHEFRHHEFITNDRLVIFRWNQPQFTNGVIERYMVQCWFIENQNRIQICNDQNIPASTLEYTVHNLRRNMTYYFQVRAYTKIGPSPYTDLINVSTTYENPVPQLLVATADAVRMSDLDREINYTLTRHSATDVNYLEFENEIYWISEMQELVTSEINGANATKILALKNSAHSLCIDWVARNLYWTEYNSTNSYNRENSGYIMKLDLTMWKVGEVKYNNIVKRGRYIPVLDILPSLRSLYWIEAINDRGIIMQSDLDGRNVQPFFKNNVNKTCTCPFSSLSVMPMMTVDKTNIQKPMIYWVSMEGHLNVADIYGCMCNVVYADFKTATLTSLTVDKVNIYWANATENRIYFMKKEYPFSMNKENMSKPEIKSVYLSNVRHIIAFGKSLQTYPATKCLIPRRKAYTIERVNATATSIVVNLPETNPEIGCENYSLPSTLYVIHVRCQECEGFELQTYERHYEIQNLKPFTNYTLQLILSNVYIKQYKLPTLSGLDVVLMTDPGKPYAPENFTVQVLTPTLAAVYWMPPKILNCAAVHYEVHWISPLLVNGSRHKGEQVMKDKLQLTKDGRFFTMLKPFLPNQEYQVYVRVYPVNFTNLYNETLKKTINMYSEPNNLTLSERSVNSMNISWIPSINLTISYTLQYKDVSLDTRCPMQNCDWQIADNFEKALTELKQYKITYHIRNLQPRTLYKFRLILKYSTYAEDFIWPSDERFTFQTLGDVPSAPGKPTVTRLRNSVYQLNWEPAQAHGSQVTLYQLEGLITDNYKQDNEATENEYWNLYYNGTDNYWIIPGDIDQYVKFRVRAKNAYGFGAWSESSSIIDLTESAGGLINITAQQHLPFMLGLIVIVIIVFQGVAKDLEGPGITPVAIKMLRKDASSQEKTEFLQEARLMSHFRHKHVLRLLGVCLDTDPPLLVLELMEAGDLLSYLRENRALQPTDSRALRLQDLLAMCEDVVRGCRYLEELHFVHRDLACRNCLVSARDRENRVVKIGDFGLARDIYKNDYYRKEGEGLLPVRWMAPESLVDGIFTSQSDVWAFGVLIWEITSLGQQPYPARTNLEVLHYVRAGGRLPKPLNCPATLHQLMMRCWDTADARPSFKICLENIVALRSNIEDAILSPVHTGQYLTRRGNSWKSSSSEGSRDMQPFLQNSNYAMLNRQSGEVPKYLELLADNEDVLKENPTSGYEVPRSSQISDQNLANINMINCINQDRKCSLPTEITQERKEHSTEERKQADGKLYEKRSSITSLNLPERKGASISGIPEKYNTLDSSKSVNSVAKTISKRDSFSSLNGRKYRTDLSGRRDSETSIEGRSSSSHSLAPSTRPSSSLINSQTVLPCLKLNVLATVAGNGEVPSNENAMTKCTLPKIQKTHSNLQNGKANIPLVINSALLNLLRQTPVVEEGNNIVTYTNISADAVRVNGS</sequence>
<dbReference type="InterPro" id="IPR001245">
    <property type="entry name" value="Ser-Thr/Tyr_kinase_cat_dom"/>
</dbReference>
<keyword evidence="13" id="KW-0675">Receptor</keyword>
<dbReference type="PROSITE" id="PS50853">
    <property type="entry name" value="FN3"/>
    <property type="match status" value="6"/>
</dbReference>
<comment type="subcellular location">
    <subcellularLocation>
        <location evidence="1">Membrane</location>
        <topology evidence="1">Single-pass membrane protein</topology>
    </subcellularLocation>
</comment>
<keyword evidence="3" id="KW-0597">Phosphoprotein</keyword>
<dbReference type="SMART" id="SM00060">
    <property type="entry name" value="FN3"/>
    <property type="match status" value="8"/>
</dbReference>
<feature type="domain" description="Fibronectin type-III" evidence="18">
    <location>
        <begin position="985"/>
        <end position="1083"/>
    </location>
</feature>
<dbReference type="EMBL" id="GL444771">
    <property type="protein sequence ID" value="EFN60620.1"/>
    <property type="molecule type" value="Genomic_DNA"/>
</dbReference>
<dbReference type="GO" id="GO:0043235">
    <property type="term" value="C:receptor complex"/>
    <property type="evidence" value="ECO:0007669"/>
    <property type="project" value="TreeGrafter"/>
</dbReference>
<dbReference type="InterPro" id="IPR002011">
    <property type="entry name" value="Tyr_kinase_rcpt_2_CS"/>
</dbReference>
<reference evidence="19 20" key="1">
    <citation type="journal article" date="2010" name="Science">
        <title>Genomic comparison of the ants Camponotus floridanus and Harpegnathos saltator.</title>
        <authorList>
            <person name="Bonasio R."/>
            <person name="Zhang G."/>
            <person name="Ye C."/>
            <person name="Mutti N.S."/>
            <person name="Fang X."/>
            <person name="Qin N."/>
            <person name="Donahue G."/>
            <person name="Yang P."/>
            <person name="Li Q."/>
            <person name="Li C."/>
            <person name="Zhang P."/>
            <person name="Huang Z."/>
            <person name="Berger S.L."/>
            <person name="Reinberg D."/>
            <person name="Wang J."/>
            <person name="Liebig J."/>
        </authorList>
    </citation>
    <scope>NUCLEOTIDE SEQUENCE [LARGE SCALE GENOMIC DNA]</scope>
    <source>
        <strain evidence="20">C129</strain>
    </source>
</reference>
<feature type="domain" description="Fibronectin type-III" evidence="18">
    <location>
        <begin position="1595"/>
        <end position="1704"/>
    </location>
</feature>
<keyword evidence="12" id="KW-0829">Tyrosine-protein kinase</keyword>
<dbReference type="PROSITE" id="PS00109">
    <property type="entry name" value="PROTEIN_KINASE_TYR"/>
    <property type="match status" value="1"/>
</dbReference>
<feature type="region of interest" description="Disordered" evidence="16">
    <location>
        <begin position="2238"/>
        <end position="2257"/>
    </location>
</feature>
<keyword evidence="7" id="KW-0547">Nucleotide-binding</keyword>
<evidence type="ECO:0000256" key="1">
    <source>
        <dbReference type="ARBA" id="ARBA00004167"/>
    </source>
</evidence>
<name>E2B119_CAMFO</name>
<evidence type="ECO:0000313" key="19">
    <source>
        <dbReference type="EMBL" id="EFN60620.1"/>
    </source>
</evidence>
<keyword evidence="20" id="KW-1185">Reference proteome</keyword>
<dbReference type="SUPFAM" id="SSF56112">
    <property type="entry name" value="Protein kinase-like (PK-like)"/>
    <property type="match status" value="1"/>
</dbReference>
<dbReference type="GO" id="GO:0007169">
    <property type="term" value="P:cell surface receptor protein tyrosine kinase signaling pathway"/>
    <property type="evidence" value="ECO:0007669"/>
    <property type="project" value="InterPro"/>
</dbReference>